<name>A0A0A8Y3E8_ARUDO</name>
<proteinExistence type="predicted"/>
<feature type="region of interest" description="Disordered" evidence="1">
    <location>
        <begin position="1"/>
        <end position="37"/>
    </location>
</feature>
<dbReference type="EMBL" id="GBRH01277576">
    <property type="protein sequence ID" value="JAD20319.1"/>
    <property type="molecule type" value="Transcribed_RNA"/>
</dbReference>
<reference evidence="2" key="1">
    <citation type="submission" date="2014-09" db="EMBL/GenBank/DDBJ databases">
        <authorList>
            <person name="Magalhaes I.L.F."/>
            <person name="Oliveira U."/>
            <person name="Santos F.R."/>
            <person name="Vidigal T.H.D.A."/>
            <person name="Brescovit A.D."/>
            <person name="Santos A.J."/>
        </authorList>
    </citation>
    <scope>NUCLEOTIDE SEQUENCE</scope>
    <source>
        <tissue evidence="2">Shoot tissue taken approximately 20 cm above the soil surface</tissue>
    </source>
</reference>
<accession>A0A0A8Y3E8</accession>
<dbReference type="AlphaFoldDB" id="A0A0A8Y3E8"/>
<evidence type="ECO:0000256" key="1">
    <source>
        <dbReference type="SAM" id="MobiDB-lite"/>
    </source>
</evidence>
<organism evidence="2">
    <name type="scientific">Arundo donax</name>
    <name type="common">Giant reed</name>
    <name type="synonym">Donax arundinaceus</name>
    <dbReference type="NCBI Taxonomy" id="35708"/>
    <lineage>
        <taxon>Eukaryota</taxon>
        <taxon>Viridiplantae</taxon>
        <taxon>Streptophyta</taxon>
        <taxon>Embryophyta</taxon>
        <taxon>Tracheophyta</taxon>
        <taxon>Spermatophyta</taxon>
        <taxon>Magnoliopsida</taxon>
        <taxon>Liliopsida</taxon>
        <taxon>Poales</taxon>
        <taxon>Poaceae</taxon>
        <taxon>PACMAD clade</taxon>
        <taxon>Arundinoideae</taxon>
        <taxon>Arundineae</taxon>
        <taxon>Arundo</taxon>
    </lineage>
</organism>
<protein>
    <submittedName>
        <fullName evidence="2">Uncharacterized protein</fullName>
    </submittedName>
</protein>
<reference evidence="2" key="2">
    <citation type="journal article" date="2015" name="Data Brief">
        <title>Shoot transcriptome of the giant reed, Arundo donax.</title>
        <authorList>
            <person name="Barrero R.A."/>
            <person name="Guerrero F.D."/>
            <person name="Moolhuijzen P."/>
            <person name="Goolsby J.A."/>
            <person name="Tidwell J."/>
            <person name="Bellgard S.E."/>
            <person name="Bellgard M.I."/>
        </authorList>
    </citation>
    <scope>NUCLEOTIDE SEQUENCE</scope>
    <source>
        <tissue evidence="2">Shoot tissue taken approximately 20 cm above the soil surface</tissue>
    </source>
</reference>
<evidence type="ECO:0000313" key="2">
    <source>
        <dbReference type="EMBL" id="JAD20319.1"/>
    </source>
</evidence>
<sequence>MMKEAPSLSDEKGQVPMAAATFGREETQASAVKLWRR</sequence>
<feature type="compositionally biased region" description="Basic and acidic residues" evidence="1">
    <location>
        <begin position="1"/>
        <end position="13"/>
    </location>
</feature>